<dbReference type="OrthoDB" id="409136at2759"/>
<dbReference type="AlphaFoldDB" id="A0A8S0RJJ4"/>
<evidence type="ECO:0000259" key="8">
    <source>
        <dbReference type="PROSITE" id="PS51352"/>
    </source>
</evidence>
<feature type="domain" description="Thioredoxin" evidence="8">
    <location>
        <begin position="88"/>
        <end position="263"/>
    </location>
</feature>
<dbReference type="EMBL" id="CACTIH010003629">
    <property type="protein sequence ID" value="CAA2979416.1"/>
    <property type="molecule type" value="Genomic_DNA"/>
</dbReference>
<comment type="catalytic activity">
    <reaction evidence="7">
        <text>[protein]-dithiol + NADP(+) = [protein]-disulfide + NADPH + H(+)</text>
        <dbReference type="Rhea" id="RHEA:18753"/>
        <dbReference type="Rhea" id="RHEA-COMP:10593"/>
        <dbReference type="Rhea" id="RHEA-COMP:10594"/>
        <dbReference type="ChEBI" id="CHEBI:15378"/>
        <dbReference type="ChEBI" id="CHEBI:29950"/>
        <dbReference type="ChEBI" id="CHEBI:50058"/>
        <dbReference type="ChEBI" id="CHEBI:57783"/>
        <dbReference type="ChEBI" id="CHEBI:58349"/>
        <dbReference type="EC" id="1.8.1.8"/>
    </reaction>
</comment>
<evidence type="ECO:0000256" key="1">
    <source>
        <dbReference type="ARBA" id="ARBA00012612"/>
    </source>
</evidence>
<dbReference type="PANTHER" id="PTHR13871">
    <property type="entry name" value="THIOREDOXIN"/>
    <property type="match status" value="1"/>
</dbReference>
<keyword evidence="10" id="KW-1185">Reference proteome</keyword>
<evidence type="ECO:0000256" key="5">
    <source>
        <dbReference type="ARBA" id="ARBA00025782"/>
    </source>
</evidence>
<sequence>MIPLDDKESSFKQEFEGIPWLSLPVLDKTCAKLVRYFELSSLPIVVVIGLDGKIVHPNVAEVIEDHGRKAYPFTPEKFDEIEELEKIKRDSQTLESVLVSEDSDFVIGKVRVSELVEKKIFRYFSAHWCPPCRAFLPKLIVAYHEIKAKDDKFEVIFIYSNRDQASFDEFFSTMPWLAIPFGDKRKGSLSRLLKIQGIPALVVVGSTGMMEPKISSLITMQMLTRSLRNASGRLRNITRRWPRIRTRVMSREKMKRRIPRKAGLVMEMCVTKHK</sequence>
<comment type="similarity">
    <text evidence="5">Belongs to the nucleoredoxin family.</text>
</comment>
<comment type="caution">
    <text evidence="9">The sequence shown here is derived from an EMBL/GenBank/DDBJ whole genome shotgun (WGS) entry which is preliminary data.</text>
</comment>
<proteinExistence type="inferred from homology"/>
<evidence type="ECO:0000256" key="4">
    <source>
        <dbReference type="ARBA" id="ARBA00023027"/>
    </source>
</evidence>
<dbReference type="InterPro" id="IPR052259">
    <property type="entry name" value="Nucleoredoxin-like"/>
</dbReference>
<organism evidence="9 10">
    <name type="scientific">Olea europaea subsp. europaea</name>
    <dbReference type="NCBI Taxonomy" id="158383"/>
    <lineage>
        <taxon>Eukaryota</taxon>
        <taxon>Viridiplantae</taxon>
        <taxon>Streptophyta</taxon>
        <taxon>Embryophyta</taxon>
        <taxon>Tracheophyta</taxon>
        <taxon>Spermatophyta</taxon>
        <taxon>Magnoliopsida</taxon>
        <taxon>eudicotyledons</taxon>
        <taxon>Gunneridae</taxon>
        <taxon>Pentapetalae</taxon>
        <taxon>asterids</taxon>
        <taxon>lamiids</taxon>
        <taxon>Lamiales</taxon>
        <taxon>Oleaceae</taxon>
        <taxon>Oleeae</taxon>
        <taxon>Olea</taxon>
    </lineage>
</organism>
<dbReference type="GO" id="GO:0047134">
    <property type="term" value="F:protein-disulfide reductase [NAD(P)H] activity"/>
    <property type="evidence" value="ECO:0007669"/>
    <property type="project" value="UniProtKB-EC"/>
</dbReference>
<evidence type="ECO:0000256" key="7">
    <source>
        <dbReference type="ARBA" id="ARBA00047804"/>
    </source>
</evidence>
<gene>
    <name evidence="9" type="ORF">OLEA9_D004218</name>
</gene>
<dbReference type="InterPro" id="IPR036249">
    <property type="entry name" value="Thioredoxin-like_sf"/>
</dbReference>
<evidence type="ECO:0000256" key="3">
    <source>
        <dbReference type="ARBA" id="ARBA00023002"/>
    </source>
</evidence>
<dbReference type="SUPFAM" id="SSF52833">
    <property type="entry name" value="Thioredoxin-like"/>
    <property type="match status" value="1"/>
</dbReference>
<dbReference type="Proteomes" id="UP000594638">
    <property type="component" value="Unassembled WGS sequence"/>
</dbReference>
<dbReference type="EC" id="1.8.1.8" evidence="1"/>
<evidence type="ECO:0000313" key="10">
    <source>
        <dbReference type="Proteomes" id="UP000594638"/>
    </source>
</evidence>
<dbReference type="InterPro" id="IPR013766">
    <property type="entry name" value="Thioredoxin_domain"/>
</dbReference>
<dbReference type="Gramene" id="OE9D004218T1">
    <property type="protein sequence ID" value="OE9D004218C1"/>
    <property type="gene ID" value="OE9D004218"/>
</dbReference>
<protein>
    <recommendedName>
        <fullName evidence="1">protein-disulfide reductase</fullName>
        <ecNumber evidence="1">1.8.1.8</ecNumber>
    </recommendedName>
</protein>
<accession>A0A8S0RJJ4</accession>
<keyword evidence="2" id="KW-0677">Repeat</keyword>
<feature type="non-terminal residue" evidence="9">
    <location>
        <position position="274"/>
    </location>
</feature>
<keyword evidence="4" id="KW-0520">NAD</keyword>
<dbReference type="PROSITE" id="PS51352">
    <property type="entry name" value="THIOREDOXIN_2"/>
    <property type="match status" value="1"/>
</dbReference>
<dbReference type="InterPro" id="IPR012336">
    <property type="entry name" value="Thioredoxin-like_fold"/>
</dbReference>
<dbReference type="Pfam" id="PF13905">
    <property type="entry name" value="Thioredoxin_8"/>
    <property type="match status" value="2"/>
</dbReference>
<dbReference type="Gene3D" id="3.40.30.10">
    <property type="entry name" value="Glutaredoxin"/>
    <property type="match status" value="2"/>
</dbReference>
<reference evidence="9 10" key="1">
    <citation type="submission" date="2019-12" db="EMBL/GenBank/DDBJ databases">
        <authorList>
            <person name="Alioto T."/>
            <person name="Alioto T."/>
            <person name="Gomez Garrido J."/>
        </authorList>
    </citation>
    <scope>NUCLEOTIDE SEQUENCE [LARGE SCALE GENOMIC DNA]</scope>
</reference>
<name>A0A8S0RJJ4_OLEEU</name>
<evidence type="ECO:0000256" key="2">
    <source>
        <dbReference type="ARBA" id="ARBA00022737"/>
    </source>
</evidence>
<comment type="catalytic activity">
    <reaction evidence="6">
        <text>[protein]-dithiol + NAD(+) = [protein]-disulfide + NADH + H(+)</text>
        <dbReference type="Rhea" id="RHEA:18749"/>
        <dbReference type="Rhea" id="RHEA-COMP:10593"/>
        <dbReference type="Rhea" id="RHEA-COMP:10594"/>
        <dbReference type="ChEBI" id="CHEBI:15378"/>
        <dbReference type="ChEBI" id="CHEBI:29950"/>
        <dbReference type="ChEBI" id="CHEBI:50058"/>
        <dbReference type="ChEBI" id="CHEBI:57540"/>
        <dbReference type="ChEBI" id="CHEBI:57945"/>
        <dbReference type="EC" id="1.8.1.8"/>
    </reaction>
</comment>
<dbReference type="PANTHER" id="PTHR13871:SF104">
    <property type="entry name" value="NUCLEOREDOXIN 1 ISOFORM X1-RELATED"/>
    <property type="match status" value="1"/>
</dbReference>
<evidence type="ECO:0000313" key="9">
    <source>
        <dbReference type="EMBL" id="CAA2979416.1"/>
    </source>
</evidence>
<keyword evidence="3" id="KW-0560">Oxidoreductase</keyword>
<evidence type="ECO:0000256" key="6">
    <source>
        <dbReference type="ARBA" id="ARBA00047388"/>
    </source>
</evidence>